<evidence type="ECO:0000256" key="6">
    <source>
        <dbReference type="ARBA" id="ARBA00022723"/>
    </source>
</evidence>
<dbReference type="CDD" id="cd00923">
    <property type="entry name" value="Cyt_c_Oxidase_Va"/>
    <property type="match status" value="1"/>
</dbReference>
<dbReference type="Proteomes" id="UP000887574">
    <property type="component" value="Unplaced"/>
</dbReference>
<keyword evidence="10 13" id="KW-0496">Mitochondrion</keyword>
<dbReference type="GO" id="GO:0005743">
    <property type="term" value="C:mitochondrial inner membrane"/>
    <property type="evidence" value="ECO:0007669"/>
    <property type="project" value="UniProtKB-SubCell"/>
</dbReference>
<dbReference type="GO" id="GO:0006123">
    <property type="term" value="P:mitochondrial electron transport, cytochrome c to oxygen"/>
    <property type="evidence" value="ECO:0007669"/>
    <property type="project" value="UniProtKB-UniRule"/>
</dbReference>
<organism evidence="14 15">
    <name type="scientific">Ditylenchus dipsaci</name>
    <dbReference type="NCBI Taxonomy" id="166011"/>
    <lineage>
        <taxon>Eukaryota</taxon>
        <taxon>Metazoa</taxon>
        <taxon>Ecdysozoa</taxon>
        <taxon>Nematoda</taxon>
        <taxon>Chromadorea</taxon>
        <taxon>Rhabditida</taxon>
        <taxon>Tylenchina</taxon>
        <taxon>Tylenchomorpha</taxon>
        <taxon>Sphaerularioidea</taxon>
        <taxon>Anguinidae</taxon>
        <taxon>Anguininae</taxon>
        <taxon>Ditylenchus</taxon>
    </lineage>
</organism>
<keyword evidence="6 13" id="KW-0479">Metal-binding</keyword>
<dbReference type="WBParaSite" id="jg15809">
    <property type="protein sequence ID" value="jg15809"/>
    <property type="gene ID" value="jg15809"/>
</dbReference>
<dbReference type="InterPro" id="IPR036545">
    <property type="entry name" value="Cyt_c_oxidase_su5A/6_sf"/>
</dbReference>
<evidence type="ECO:0000256" key="13">
    <source>
        <dbReference type="RuleBase" id="RU368103"/>
    </source>
</evidence>
<accession>A0A915D4G4</accession>
<dbReference type="GO" id="GO:0046872">
    <property type="term" value="F:metal ion binding"/>
    <property type="evidence" value="ECO:0007669"/>
    <property type="project" value="UniProtKB-UniRule"/>
</dbReference>
<evidence type="ECO:0000313" key="14">
    <source>
        <dbReference type="Proteomes" id="UP000887574"/>
    </source>
</evidence>
<evidence type="ECO:0000256" key="12">
    <source>
        <dbReference type="ARBA" id="ARBA00031049"/>
    </source>
</evidence>
<evidence type="ECO:0000256" key="1">
    <source>
        <dbReference type="ARBA" id="ARBA00004443"/>
    </source>
</evidence>
<evidence type="ECO:0000256" key="7">
    <source>
        <dbReference type="ARBA" id="ARBA00022792"/>
    </source>
</evidence>
<sequence>MASSIFRRGLVAAQSVSRSFSTTGAVLANQAKVMEMSPEKFDNYFIDYMSRPEIDGWELRKALTELHSVDVIPDVKVIEASLRACRRLNDFGLTVRFLESLRMKCGNKPQVYAWLISEVKPVLEELGIPTLEEIGYDKPEFFVPDPDFWWEKTWYKDYGLDKMPGYKHFA</sequence>
<name>A0A915D4G4_9BILA</name>
<proteinExistence type="inferred from homology"/>
<evidence type="ECO:0000256" key="4">
    <source>
        <dbReference type="ARBA" id="ARBA00021968"/>
    </source>
</evidence>
<protein>
    <recommendedName>
        <fullName evidence="4 13">Cytochrome c oxidase subunit 5A, mitochondrial</fullName>
    </recommendedName>
    <alternativeName>
        <fullName evidence="12 13">Cytochrome c oxidase polypeptide Va</fullName>
    </alternativeName>
</protein>
<comment type="function">
    <text evidence="13">Component of the cytochrome c oxidase, the last enzyme in the mitochondrial electron transport chain which drives oxidative phosphorylation. The respiratory chain contains 3 multisubunit complexes succinate dehydrogenase (complex II, CII), ubiquinol-cytochrome c oxidoreductase (cytochrome b-c1 complex, complex III, CIII) and cytochrome c oxidase (complex IV, CIV), that cooperate to transfer electrons derived from NADH and succinate to molecular oxygen, creating an electrochemical gradient over the inner membrane that drives transmembrane transport and the ATP synthase. Cytochrome c oxidase is the component of the respiratory chain that catalyzes the reduction of oxygen to water. Electrons originating from reduced cytochrome c in the intermembrane space (IMS) are transferred via the dinuclear copper A center (CU(A)) of subunit 2 and heme A of subunit 1 to the active site in subunit 1, a binuclear center (BNC) formed by heme A3 and copper B (CU(B)). The BNC reduces molecular oxygen to 2 water molecules using 4 electrons from cytochrome c in the IMS and 4 protons from the mitochondrial matrix.</text>
</comment>
<comment type="subcellular location">
    <subcellularLocation>
        <location evidence="1 13">Mitochondrion inner membrane</location>
        <topology evidence="1 13">Peripheral membrane protein</topology>
        <orientation evidence="1 13">Matrix side</orientation>
    </subcellularLocation>
</comment>
<evidence type="ECO:0000256" key="10">
    <source>
        <dbReference type="ARBA" id="ARBA00023128"/>
    </source>
</evidence>
<keyword evidence="11 13" id="KW-0472">Membrane</keyword>
<dbReference type="SUPFAM" id="SSF48479">
    <property type="entry name" value="Cytochrome c oxidase subunit E"/>
    <property type="match status" value="1"/>
</dbReference>
<dbReference type="Gene3D" id="1.25.40.40">
    <property type="entry name" value="Cytochrome c oxidase, subunit Va/VI"/>
    <property type="match status" value="1"/>
</dbReference>
<dbReference type="AlphaFoldDB" id="A0A915D4G4"/>
<keyword evidence="9 13" id="KW-0408">Iron</keyword>
<dbReference type="PANTHER" id="PTHR14200">
    <property type="entry name" value="CYTOCHROME C OXIDASE POLYPEPTIDE"/>
    <property type="match status" value="1"/>
</dbReference>
<evidence type="ECO:0000313" key="15">
    <source>
        <dbReference type="WBParaSite" id="jg15809"/>
    </source>
</evidence>
<dbReference type="Pfam" id="PF02284">
    <property type="entry name" value="COX5A"/>
    <property type="match status" value="1"/>
</dbReference>
<evidence type="ECO:0000256" key="2">
    <source>
        <dbReference type="ARBA" id="ARBA00004673"/>
    </source>
</evidence>
<dbReference type="InterPro" id="IPR003204">
    <property type="entry name" value="Cyt_c_oxidase_su5A/6"/>
</dbReference>
<keyword evidence="5 13" id="KW-0349">Heme</keyword>
<evidence type="ECO:0000256" key="3">
    <source>
        <dbReference type="ARBA" id="ARBA00007972"/>
    </source>
</evidence>
<evidence type="ECO:0000256" key="8">
    <source>
        <dbReference type="ARBA" id="ARBA00022946"/>
    </source>
</evidence>
<keyword evidence="7 13" id="KW-0999">Mitochondrion inner membrane</keyword>
<dbReference type="GO" id="GO:0045277">
    <property type="term" value="C:respiratory chain complex IV"/>
    <property type="evidence" value="ECO:0007669"/>
    <property type="project" value="UniProtKB-UniRule"/>
</dbReference>
<evidence type="ECO:0000256" key="9">
    <source>
        <dbReference type="ARBA" id="ARBA00023004"/>
    </source>
</evidence>
<comment type="subunit">
    <text evidence="13">Component of the cytochrome c oxidase (complex IV, CIV), a multisubunit enzyme composed of a catalytic core of 3 subunits and several supernumerary subunits. The complex exists as a monomer or a dimer and forms supercomplexes (SCs) in the inner mitochondrial membrane with ubiquinol-cytochrome c oxidoreductase (cytochrome b-c1 complex, complex III, CIII).</text>
</comment>
<keyword evidence="14" id="KW-1185">Reference proteome</keyword>
<reference evidence="15" key="1">
    <citation type="submission" date="2022-11" db="UniProtKB">
        <authorList>
            <consortium name="WormBaseParasite"/>
        </authorList>
    </citation>
    <scope>IDENTIFICATION</scope>
</reference>
<evidence type="ECO:0000256" key="11">
    <source>
        <dbReference type="ARBA" id="ARBA00023136"/>
    </source>
</evidence>
<keyword evidence="8 13" id="KW-0809">Transit peptide</keyword>
<comment type="pathway">
    <text evidence="2 13">Energy metabolism; oxidative phosphorylation.</text>
</comment>
<dbReference type="PANTHER" id="PTHR14200:SF11">
    <property type="entry name" value="CYTOCHROME C OXIDASE SUBUNIT 5A, MITOCHONDRIAL"/>
    <property type="match status" value="1"/>
</dbReference>
<evidence type="ECO:0000256" key="5">
    <source>
        <dbReference type="ARBA" id="ARBA00022617"/>
    </source>
</evidence>
<comment type="similarity">
    <text evidence="3 13">Belongs to the cytochrome c oxidase subunit 5A family.</text>
</comment>